<evidence type="ECO:0000256" key="2">
    <source>
        <dbReference type="SAM" id="SignalP"/>
    </source>
</evidence>
<reference evidence="4" key="1">
    <citation type="journal article" date="2013" name="Nature">
        <title>Pan genome of the phytoplankton Emiliania underpins its global distribution.</title>
        <authorList>
            <person name="Read B.A."/>
            <person name="Kegel J."/>
            <person name="Klute M.J."/>
            <person name="Kuo A."/>
            <person name="Lefebvre S.C."/>
            <person name="Maumus F."/>
            <person name="Mayer C."/>
            <person name="Miller J."/>
            <person name="Monier A."/>
            <person name="Salamov A."/>
            <person name="Young J."/>
            <person name="Aguilar M."/>
            <person name="Claverie J.M."/>
            <person name="Frickenhaus S."/>
            <person name="Gonzalez K."/>
            <person name="Herman E.K."/>
            <person name="Lin Y.C."/>
            <person name="Napier J."/>
            <person name="Ogata H."/>
            <person name="Sarno A.F."/>
            <person name="Shmutz J."/>
            <person name="Schroeder D."/>
            <person name="de Vargas C."/>
            <person name="Verret F."/>
            <person name="von Dassow P."/>
            <person name="Valentin K."/>
            <person name="Van de Peer Y."/>
            <person name="Wheeler G."/>
            <person name="Dacks J.B."/>
            <person name="Delwiche C.F."/>
            <person name="Dyhrman S.T."/>
            <person name="Glockner G."/>
            <person name="John U."/>
            <person name="Richards T."/>
            <person name="Worden A.Z."/>
            <person name="Zhang X."/>
            <person name="Grigoriev I.V."/>
            <person name="Allen A.E."/>
            <person name="Bidle K."/>
            <person name="Borodovsky M."/>
            <person name="Bowler C."/>
            <person name="Brownlee C."/>
            <person name="Cock J.M."/>
            <person name="Elias M."/>
            <person name="Gladyshev V.N."/>
            <person name="Groth M."/>
            <person name="Guda C."/>
            <person name="Hadaegh A."/>
            <person name="Iglesias-Rodriguez M.D."/>
            <person name="Jenkins J."/>
            <person name="Jones B.M."/>
            <person name="Lawson T."/>
            <person name="Leese F."/>
            <person name="Lindquist E."/>
            <person name="Lobanov A."/>
            <person name="Lomsadze A."/>
            <person name="Malik S.B."/>
            <person name="Marsh M.E."/>
            <person name="Mackinder L."/>
            <person name="Mock T."/>
            <person name="Mueller-Roeber B."/>
            <person name="Pagarete A."/>
            <person name="Parker M."/>
            <person name="Probert I."/>
            <person name="Quesneville H."/>
            <person name="Raines C."/>
            <person name="Rensing S.A."/>
            <person name="Riano-Pachon D.M."/>
            <person name="Richier S."/>
            <person name="Rokitta S."/>
            <person name="Shiraiwa Y."/>
            <person name="Soanes D.M."/>
            <person name="van der Giezen M."/>
            <person name="Wahlund T.M."/>
            <person name="Williams B."/>
            <person name="Wilson W."/>
            <person name="Wolfe G."/>
            <person name="Wurch L.L."/>
        </authorList>
    </citation>
    <scope>NUCLEOTIDE SEQUENCE</scope>
</reference>
<reference evidence="3" key="2">
    <citation type="submission" date="2024-10" db="UniProtKB">
        <authorList>
            <consortium name="EnsemblProtists"/>
        </authorList>
    </citation>
    <scope>IDENTIFICATION</scope>
</reference>
<accession>A0A0D3KL64</accession>
<protein>
    <submittedName>
        <fullName evidence="3">Uncharacterized protein</fullName>
    </submittedName>
</protein>
<organism evidence="3 4">
    <name type="scientific">Emiliania huxleyi (strain CCMP1516)</name>
    <dbReference type="NCBI Taxonomy" id="280463"/>
    <lineage>
        <taxon>Eukaryota</taxon>
        <taxon>Haptista</taxon>
        <taxon>Haptophyta</taxon>
        <taxon>Prymnesiophyceae</taxon>
        <taxon>Isochrysidales</taxon>
        <taxon>Noelaerhabdaceae</taxon>
        <taxon>Emiliania</taxon>
    </lineage>
</organism>
<evidence type="ECO:0000313" key="3">
    <source>
        <dbReference type="EnsemblProtists" id="EOD36499"/>
    </source>
</evidence>
<dbReference type="EnsemblProtists" id="EOD36499">
    <property type="protein sequence ID" value="EOD36499"/>
    <property type="gene ID" value="EMIHUDRAFT_226258"/>
</dbReference>
<keyword evidence="4" id="KW-1185">Reference proteome</keyword>
<dbReference type="KEGG" id="ehx:EMIHUDRAFT_226258"/>
<feature type="chain" id="PRO_5044053667" evidence="2">
    <location>
        <begin position="19"/>
        <end position="163"/>
    </location>
</feature>
<dbReference type="PaxDb" id="2903-EOD09905"/>
<dbReference type="KEGG" id="ehx:EMIHUDRAFT_248604"/>
<evidence type="ECO:0000256" key="1">
    <source>
        <dbReference type="SAM" id="MobiDB-lite"/>
    </source>
</evidence>
<feature type="compositionally biased region" description="Gly residues" evidence="1">
    <location>
        <begin position="112"/>
        <end position="123"/>
    </location>
</feature>
<dbReference type="GeneID" id="17256055"/>
<proteinExistence type="predicted"/>
<sequence length="163" mass="16729">MSPLYRLLLLTFPLAGQAEVSCLTAEQCQKGPEGGSPEHGSSICEELMQNKMCAKPESGGLCCSDASMAEAQEAARLADDGAPAADADAEEEVNVQDAAEEGAAEEAEAAAGGQGEECAGGGARRGRVSAVQLQGPPHSEPPPPRLREEVASVLRLRDGAWAA</sequence>
<dbReference type="Proteomes" id="UP000013827">
    <property type="component" value="Unassembled WGS sequence"/>
</dbReference>
<dbReference type="EnsemblProtists" id="EOD09905">
    <property type="protein sequence ID" value="EOD09905"/>
    <property type="gene ID" value="EMIHUDRAFT_248604"/>
</dbReference>
<feature type="signal peptide" evidence="2">
    <location>
        <begin position="1"/>
        <end position="18"/>
    </location>
</feature>
<keyword evidence="2" id="KW-0732">Signal</keyword>
<dbReference type="GeneID" id="17281769"/>
<feature type="region of interest" description="Disordered" evidence="1">
    <location>
        <begin position="74"/>
        <end position="147"/>
    </location>
</feature>
<evidence type="ECO:0000313" key="4">
    <source>
        <dbReference type="Proteomes" id="UP000013827"/>
    </source>
</evidence>
<dbReference type="HOGENOM" id="CLU_1646862_0_0_1"/>
<feature type="compositionally biased region" description="Acidic residues" evidence="1">
    <location>
        <begin position="87"/>
        <end position="108"/>
    </location>
</feature>
<dbReference type="RefSeq" id="XP_005762334.1">
    <property type="nucleotide sequence ID" value="XM_005762277.1"/>
</dbReference>
<dbReference type="AlphaFoldDB" id="A0A0D3KL64"/>
<name>A0A0D3KL64_EMIH1</name>
<dbReference type="RefSeq" id="XP_005788928.1">
    <property type="nucleotide sequence ID" value="XM_005788871.1"/>
</dbReference>